<protein>
    <submittedName>
        <fullName evidence="1">Uncharacterized protein</fullName>
    </submittedName>
</protein>
<accession>A0ACC2KB77</accession>
<gene>
    <name evidence="1" type="ORF">MRB53_014432</name>
</gene>
<evidence type="ECO:0000313" key="2">
    <source>
        <dbReference type="Proteomes" id="UP001234297"/>
    </source>
</evidence>
<name>A0ACC2KB77_PERAE</name>
<sequence>MLDMKKSIVNPKFYSCAGLEVVFLVMLKSPLVKNYFVNSSGHKKFGCYANLVTLVNPQFYSCAGLEVAFPVVLKSLIVKNHFVDSWRNRSFDAMQVRRHHFQDVERMEVPNSILLSESKGFVCVKSDLGVDEVITRDIETKRGIDEEMEGDQQQQKKKKNNKKYYSIIVPTYNERLNIALLVYLIFKHLRDVDFEIIVVDDGSPDGTQEVVKQLQEVYGEDRILLRARPRKMGLGTAYSHGLKHASGDFIIIMDADLSHHPKYLPSFIRKQQETGASIVTGTRYVRGGGVHGWNLMRKLTSRGANVLAQTLLWPGVSDLTGSFRLYQRSVLEDVISSCVSKGYVFQMEMIVRASRKGYHIEEVPVTFVDRVFGSSKLGGSEIVEYLKGLVYLLLTT</sequence>
<proteinExistence type="predicted"/>
<comment type="caution">
    <text evidence="1">The sequence shown here is derived from an EMBL/GenBank/DDBJ whole genome shotgun (WGS) entry which is preliminary data.</text>
</comment>
<dbReference type="Proteomes" id="UP001234297">
    <property type="component" value="Chromosome 4"/>
</dbReference>
<evidence type="ECO:0000313" key="1">
    <source>
        <dbReference type="EMBL" id="KAJ8618246.1"/>
    </source>
</evidence>
<reference evidence="1 2" key="1">
    <citation type="journal article" date="2022" name="Hortic Res">
        <title>A haplotype resolved chromosomal level avocado genome allows analysis of novel avocado genes.</title>
        <authorList>
            <person name="Nath O."/>
            <person name="Fletcher S.J."/>
            <person name="Hayward A."/>
            <person name="Shaw L.M."/>
            <person name="Masouleh A.K."/>
            <person name="Furtado A."/>
            <person name="Henry R.J."/>
            <person name="Mitter N."/>
        </authorList>
    </citation>
    <scope>NUCLEOTIDE SEQUENCE [LARGE SCALE GENOMIC DNA]</scope>
    <source>
        <strain evidence="2">cv. Hass</strain>
    </source>
</reference>
<organism evidence="1 2">
    <name type="scientific">Persea americana</name>
    <name type="common">Avocado</name>
    <dbReference type="NCBI Taxonomy" id="3435"/>
    <lineage>
        <taxon>Eukaryota</taxon>
        <taxon>Viridiplantae</taxon>
        <taxon>Streptophyta</taxon>
        <taxon>Embryophyta</taxon>
        <taxon>Tracheophyta</taxon>
        <taxon>Spermatophyta</taxon>
        <taxon>Magnoliopsida</taxon>
        <taxon>Magnoliidae</taxon>
        <taxon>Laurales</taxon>
        <taxon>Lauraceae</taxon>
        <taxon>Persea</taxon>
    </lineage>
</organism>
<keyword evidence="2" id="KW-1185">Reference proteome</keyword>
<dbReference type="EMBL" id="CM056812">
    <property type="protein sequence ID" value="KAJ8618246.1"/>
    <property type="molecule type" value="Genomic_DNA"/>
</dbReference>